<comment type="caution">
    <text evidence="2">The sequence shown here is derived from an EMBL/GenBank/DDBJ whole genome shotgun (WGS) entry which is preliminary data.</text>
</comment>
<protein>
    <submittedName>
        <fullName evidence="2">Uncharacterized protein</fullName>
    </submittedName>
</protein>
<evidence type="ECO:0000313" key="3">
    <source>
        <dbReference type="Proteomes" id="UP000054526"/>
    </source>
</evidence>
<sequence>MFRKLQATLLEFAPAQELKQLSAGARTLAPRLTGSHSPILSIEKGNRLPPISSNSSVIIPNLNS</sequence>
<dbReference type="Proteomes" id="UP000054526">
    <property type="component" value="Unassembled WGS sequence"/>
</dbReference>
<organism evidence="2 3">
    <name type="scientific">Cohnella kolymensis</name>
    <dbReference type="NCBI Taxonomy" id="1590652"/>
    <lineage>
        <taxon>Bacteria</taxon>
        <taxon>Bacillati</taxon>
        <taxon>Bacillota</taxon>
        <taxon>Bacilli</taxon>
        <taxon>Bacillales</taxon>
        <taxon>Paenibacillaceae</taxon>
        <taxon>Cohnella</taxon>
    </lineage>
</organism>
<evidence type="ECO:0000256" key="1">
    <source>
        <dbReference type="SAM" id="MobiDB-lite"/>
    </source>
</evidence>
<feature type="region of interest" description="Disordered" evidence="1">
    <location>
        <begin position="36"/>
        <end position="64"/>
    </location>
</feature>
<reference evidence="2 3" key="1">
    <citation type="submission" date="2014-12" db="EMBL/GenBank/DDBJ databases">
        <title>Draft genome sequence of Cohnella kolymensis strain B-2846.</title>
        <authorList>
            <person name="Karlyshev A.V."/>
            <person name="Kudryashova E.B."/>
        </authorList>
    </citation>
    <scope>NUCLEOTIDE SEQUENCE [LARGE SCALE GENOMIC DNA]</scope>
    <source>
        <strain evidence="2 3">VKM B-2846</strain>
    </source>
</reference>
<gene>
    <name evidence="2" type="ORF">SD71_06990</name>
</gene>
<proteinExistence type="predicted"/>
<keyword evidence="3" id="KW-1185">Reference proteome</keyword>
<evidence type="ECO:0000313" key="2">
    <source>
        <dbReference type="EMBL" id="KIL36731.1"/>
    </source>
</evidence>
<name>A0ABR5A6Q9_9BACL</name>
<dbReference type="EMBL" id="JXAL01000006">
    <property type="protein sequence ID" value="KIL36731.1"/>
    <property type="molecule type" value="Genomic_DNA"/>
</dbReference>
<accession>A0ABR5A6Q9</accession>
<dbReference type="RefSeq" id="WP_041061395.1">
    <property type="nucleotide sequence ID" value="NZ_JXAL01000006.1"/>
</dbReference>
<feature type="compositionally biased region" description="Low complexity" evidence="1">
    <location>
        <begin position="48"/>
        <end position="64"/>
    </location>
</feature>